<comment type="subcellular location">
    <subcellularLocation>
        <location evidence="1 8">Nucleus</location>
    </subcellularLocation>
</comment>
<dbReference type="AlphaFoldDB" id="A9TLE7"/>
<dbReference type="GO" id="GO:0006355">
    <property type="term" value="P:regulation of DNA-templated transcription"/>
    <property type="evidence" value="ECO:0007669"/>
    <property type="project" value="InterPro"/>
</dbReference>
<keyword evidence="3" id="KW-0805">Transcription regulation</keyword>
<dbReference type="SMART" id="SM00389">
    <property type="entry name" value="HOX"/>
    <property type="match status" value="1"/>
</dbReference>
<feature type="domain" description="Homeobox" evidence="10">
    <location>
        <begin position="658"/>
        <end position="721"/>
    </location>
</feature>
<feature type="compositionally biased region" description="Polar residues" evidence="9">
    <location>
        <begin position="422"/>
        <end position="437"/>
    </location>
</feature>
<reference evidence="11 13" key="2">
    <citation type="journal article" date="2018" name="Plant J.">
        <title>The Physcomitrella patens chromosome-scale assembly reveals moss genome structure and evolution.</title>
        <authorList>
            <person name="Lang D."/>
            <person name="Ullrich K.K."/>
            <person name="Murat F."/>
            <person name="Fuchs J."/>
            <person name="Jenkins J."/>
            <person name="Haas F.B."/>
            <person name="Piednoel M."/>
            <person name="Gundlach H."/>
            <person name="Van Bel M."/>
            <person name="Meyberg R."/>
            <person name="Vives C."/>
            <person name="Morata J."/>
            <person name="Symeonidi A."/>
            <person name="Hiss M."/>
            <person name="Muchero W."/>
            <person name="Kamisugi Y."/>
            <person name="Saleh O."/>
            <person name="Blanc G."/>
            <person name="Decker E.L."/>
            <person name="van Gessel N."/>
            <person name="Grimwood J."/>
            <person name="Hayes R.D."/>
            <person name="Graham S.W."/>
            <person name="Gunter L.E."/>
            <person name="McDaniel S.F."/>
            <person name="Hoernstein S.N.W."/>
            <person name="Larsson A."/>
            <person name="Li F.W."/>
            <person name="Perroud P.F."/>
            <person name="Phillips J."/>
            <person name="Ranjan P."/>
            <person name="Rokshar D.S."/>
            <person name="Rothfels C.J."/>
            <person name="Schneider L."/>
            <person name="Shu S."/>
            <person name="Stevenson D.W."/>
            <person name="Thummler F."/>
            <person name="Tillich M."/>
            <person name="Villarreal Aguilar J.C."/>
            <person name="Widiez T."/>
            <person name="Wong G.K."/>
            <person name="Wymore A."/>
            <person name="Zhang Y."/>
            <person name="Zimmer A.D."/>
            <person name="Quatrano R.S."/>
            <person name="Mayer K.F.X."/>
            <person name="Goodstein D."/>
            <person name="Casacuberta J.M."/>
            <person name="Vandepoele K."/>
            <person name="Reski R."/>
            <person name="Cuming A.C."/>
            <person name="Tuskan G.A."/>
            <person name="Maumus F."/>
            <person name="Salse J."/>
            <person name="Schmutz J."/>
            <person name="Rensing S.A."/>
        </authorList>
    </citation>
    <scope>NUCLEOTIDE SEQUENCE [LARGE SCALE GENOMIC DNA]</scope>
    <source>
        <strain evidence="12 13">cv. Gransden 2004</strain>
    </source>
</reference>
<dbReference type="RefSeq" id="XP_024396314.1">
    <property type="nucleotide sequence ID" value="XM_024540546.2"/>
</dbReference>
<dbReference type="InterPro" id="IPR006563">
    <property type="entry name" value="POX_dom"/>
</dbReference>
<dbReference type="InterPro" id="IPR009057">
    <property type="entry name" value="Homeodomain-like_sf"/>
</dbReference>
<dbReference type="GeneID" id="112292250"/>
<dbReference type="PaxDb" id="3218-PP1S258_6V6.1"/>
<reference evidence="11 13" key="1">
    <citation type="journal article" date="2008" name="Science">
        <title>The Physcomitrella genome reveals evolutionary insights into the conquest of land by plants.</title>
        <authorList>
            <person name="Rensing S."/>
            <person name="Lang D."/>
            <person name="Zimmer A."/>
            <person name="Terry A."/>
            <person name="Salamov A."/>
            <person name="Shapiro H."/>
            <person name="Nishiyama T."/>
            <person name="Perroud P.-F."/>
            <person name="Lindquist E."/>
            <person name="Kamisugi Y."/>
            <person name="Tanahashi T."/>
            <person name="Sakakibara K."/>
            <person name="Fujita T."/>
            <person name="Oishi K."/>
            <person name="Shin-I T."/>
            <person name="Kuroki Y."/>
            <person name="Toyoda A."/>
            <person name="Suzuki Y."/>
            <person name="Hashimoto A."/>
            <person name="Yamaguchi K."/>
            <person name="Sugano A."/>
            <person name="Kohara Y."/>
            <person name="Fujiyama A."/>
            <person name="Anterola A."/>
            <person name="Aoki S."/>
            <person name="Ashton N."/>
            <person name="Barbazuk W.B."/>
            <person name="Barker E."/>
            <person name="Bennetzen J."/>
            <person name="Bezanilla M."/>
            <person name="Blankenship R."/>
            <person name="Cho S.H."/>
            <person name="Dutcher S."/>
            <person name="Estelle M."/>
            <person name="Fawcett J.A."/>
            <person name="Gundlach H."/>
            <person name="Hanada K."/>
            <person name="Heyl A."/>
            <person name="Hicks K.A."/>
            <person name="Hugh J."/>
            <person name="Lohr M."/>
            <person name="Mayer K."/>
            <person name="Melkozernov A."/>
            <person name="Murata T."/>
            <person name="Nelson D."/>
            <person name="Pils B."/>
            <person name="Prigge M."/>
            <person name="Reiss B."/>
            <person name="Renner T."/>
            <person name="Rombauts S."/>
            <person name="Rushton P."/>
            <person name="Sanderfoot A."/>
            <person name="Schween G."/>
            <person name="Shiu S.-H."/>
            <person name="Stueber K."/>
            <person name="Theodoulou F.L."/>
            <person name="Tu H."/>
            <person name="Van de Peer Y."/>
            <person name="Verrier P.J."/>
            <person name="Waters E."/>
            <person name="Wood A."/>
            <person name="Yang L."/>
            <person name="Cove D."/>
            <person name="Cuming A."/>
            <person name="Hasebe M."/>
            <person name="Lucas S."/>
            <person name="Mishler D.B."/>
            <person name="Reski R."/>
            <person name="Grigoriev I."/>
            <person name="Quatrano R.S."/>
            <person name="Boore J.L."/>
        </authorList>
    </citation>
    <scope>NUCLEOTIDE SEQUENCE [LARGE SCALE GENOMIC DNA]</scope>
    <source>
        <strain evidence="12 13">cv. Gransden 2004</strain>
    </source>
</reference>
<protein>
    <recommendedName>
        <fullName evidence="10">Homeobox domain-containing protein</fullName>
    </recommendedName>
</protein>
<accession>A9TLE7</accession>
<keyword evidence="4 8" id="KW-0238">DNA-binding</keyword>
<evidence type="ECO:0000256" key="2">
    <source>
        <dbReference type="ARBA" id="ARBA00006454"/>
    </source>
</evidence>
<dbReference type="FunFam" id="1.10.10.60:FF:000117">
    <property type="entry name" value="BEL1-like homeodomain protein 9"/>
    <property type="match status" value="1"/>
</dbReference>
<dbReference type="Gramene" id="Pp3c15_11880V3.1">
    <property type="protein sequence ID" value="Pp3c15_11880V3.1"/>
    <property type="gene ID" value="Pp3c15_11880"/>
</dbReference>
<feature type="compositionally biased region" description="Basic and acidic residues" evidence="9">
    <location>
        <begin position="790"/>
        <end position="799"/>
    </location>
</feature>
<dbReference type="OrthoDB" id="10056939at2759"/>
<dbReference type="Pfam" id="PF07526">
    <property type="entry name" value="POX"/>
    <property type="match status" value="1"/>
</dbReference>
<feature type="region of interest" description="Disordered" evidence="9">
    <location>
        <begin position="200"/>
        <end position="219"/>
    </location>
</feature>
<feature type="DNA-binding region" description="Homeobox" evidence="8">
    <location>
        <begin position="660"/>
        <end position="722"/>
    </location>
</feature>
<dbReference type="PANTHER" id="PTHR11850">
    <property type="entry name" value="HOMEOBOX PROTEIN TRANSCRIPTION FACTORS"/>
    <property type="match status" value="1"/>
</dbReference>
<dbReference type="SMART" id="SM00574">
    <property type="entry name" value="POX"/>
    <property type="match status" value="1"/>
</dbReference>
<evidence type="ECO:0000256" key="8">
    <source>
        <dbReference type="PROSITE-ProRule" id="PRU00108"/>
    </source>
</evidence>
<keyword evidence="13" id="KW-1185">Reference proteome</keyword>
<evidence type="ECO:0000313" key="12">
    <source>
        <dbReference type="EnsemblPlants" id="Pp3c15_11880V3.1"/>
    </source>
</evidence>
<keyword evidence="7 8" id="KW-0539">Nucleus</keyword>
<dbReference type="Pfam" id="PF05920">
    <property type="entry name" value="Homeobox_KN"/>
    <property type="match status" value="1"/>
</dbReference>
<feature type="region of interest" description="Disordered" evidence="9">
    <location>
        <begin position="462"/>
        <end position="482"/>
    </location>
</feature>
<dbReference type="Proteomes" id="UP000006727">
    <property type="component" value="Chromosome 15"/>
</dbReference>
<evidence type="ECO:0000256" key="5">
    <source>
        <dbReference type="ARBA" id="ARBA00023155"/>
    </source>
</evidence>
<keyword evidence="6" id="KW-0804">Transcription</keyword>
<evidence type="ECO:0000256" key="3">
    <source>
        <dbReference type="ARBA" id="ARBA00023015"/>
    </source>
</evidence>
<dbReference type="GO" id="GO:0003677">
    <property type="term" value="F:DNA binding"/>
    <property type="evidence" value="ECO:0007669"/>
    <property type="project" value="UniProtKB-UniRule"/>
</dbReference>
<sequence length="1060" mass="115094">MDSSEPLRAYAADTNHNLQADSYNSSLMASDSYNFLTGVGVLEVPLKEPSQSQAPKTSEGAAQNSSGPLIDTLYTNHEPSPTSGSFPSRSTPVSKSNNWENINGGGLYSNSNMQNILISGSGIMAAPTSTATAQLLIGGLHGGSFNDGGHSDHGSVYYTPSNNQEESMAQLYYVNAAAGFSNAGFHSDGRQAGLVTTLLYPPQEGGTTAPQSSSDQSQQQFGVPFISQTALAHGAVSQRALEASGAIPGLSLHDHSASRSGNHHYNWRNGGNEHSFLPMNEELNQNHQSQFDTDLPQYGITRACQADLSRMHQTDHLQSEIGLQMDRSHGVSVTGQGLSLSLSSHQSHFHSGGGQLPDSEQMNAVAAQAAAIAKTKELASRYLTGASADLSRFRTSSRDDVMGMGARFLQEHMDSGGRKHLASSSYSGPSGTAGSSNHISASKFLRSAQAILNEVCRVTPLKRPPKSVRSSDQQHWSMAGGSSTSVDANLTYNGREERSGMLAGEVDSARDPASFVTTSSLVTVSQVPLESEMIQGLAEAARCESRDDLELKKQKLSLMLDEVEARYRRYCDHLQLVITGFNSQAGPNTATPYTILALQAMSRHFRCLKDAIGSQLRIVKRTLGEDDRTGQGETSRLRYVDQQIRQQRALQQLGMLQQHAWRPQRGLPERAVSVLRAWLFEHFLHPYPKDVDKLSLAKQTGLTRSQVSNWFINARVRLWKPMVEEMYVEEQKEYSEDHSTALAQSERMARDQVEIENNTYEQYEGGRGHSGLLHEISAGAQSSRLPNGVKRNDDREHDAGASVSEAGAMSSDTNTEFHSQPLPRGHHLDVGVAGSYNPEGREVKKPKLNSVSDAFNSNSSTALIHPGMNVDTGENCAQPQNFSPEDELDLQGKGDTDFGAHSQSMNQINQDENGYTISQRGATTVDQLEANVASGTFGSYNSNIGHRYGNEDYASRTISAGLTTSTGVSLTLGLRHCDANQLGSSMVSPTLTKNPYNMDMNDQMNQLNRVDHFEGRIEGISSNGQSSATMSNGHYNQITVHENTNNSTQQLSPHHEFVTS</sequence>
<feature type="compositionally biased region" description="Polar residues" evidence="9">
    <location>
        <begin position="49"/>
        <end position="94"/>
    </location>
</feature>
<dbReference type="eggNOG" id="KOG0773">
    <property type="taxonomic scope" value="Eukaryota"/>
</dbReference>
<dbReference type="InterPro" id="IPR050224">
    <property type="entry name" value="TALE_homeobox"/>
</dbReference>
<dbReference type="HOGENOM" id="CLU_010545_0_0_1"/>
<gene>
    <name evidence="12" type="primary">LOC112292250</name>
    <name evidence="11" type="ORF">PHYPA_019640</name>
</gene>
<feature type="region of interest" description="Disordered" evidence="9">
    <location>
        <begin position="415"/>
        <end position="437"/>
    </location>
</feature>
<organism evidence="11">
    <name type="scientific">Physcomitrium patens</name>
    <name type="common">Spreading-leaved earth moss</name>
    <name type="synonym">Physcomitrella patens</name>
    <dbReference type="NCBI Taxonomy" id="3218"/>
    <lineage>
        <taxon>Eukaryota</taxon>
        <taxon>Viridiplantae</taxon>
        <taxon>Streptophyta</taxon>
        <taxon>Embryophyta</taxon>
        <taxon>Bryophyta</taxon>
        <taxon>Bryophytina</taxon>
        <taxon>Bryopsida</taxon>
        <taxon>Funariidae</taxon>
        <taxon>Funariales</taxon>
        <taxon>Funariaceae</taxon>
        <taxon>Physcomitrium</taxon>
    </lineage>
</organism>
<comment type="similarity">
    <text evidence="2">Belongs to the TALE/BELL homeobox family.</text>
</comment>
<evidence type="ECO:0000256" key="6">
    <source>
        <dbReference type="ARBA" id="ARBA00023163"/>
    </source>
</evidence>
<feature type="compositionally biased region" description="Polar residues" evidence="9">
    <location>
        <begin position="468"/>
        <end position="482"/>
    </location>
</feature>
<evidence type="ECO:0000256" key="4">
    <source>
        <dbReference type="ARBA" id="ARBA00023125"/>
    </source>
</evidence>
<feature type="region of interest" description="Disordered" evidence="9">
    <location>
        <begin position="252"/>
        <end position="278"/>
    </location>
</feature>
<feature type="region of interest" description="Disordered" evidence="9">
    <location>
        <begin position="780"/>
        <end position="827"/>
    </location>
</feature>
<evidence type="ECO:0000256" key="9">
    <source>
        <dbReference type="SAM" id="MobiDB-lite"/>
    </source>
</evidence>
<feature type="region of interest" description="Disordered" evidence="9">
    <location>
        <begin position="46"/>
        <end position="94"/>
    </location>
</feature>
<name>A9TLE7_PHYPA</name>
<dbReference type="Gene3D" id="1.10.10.60">
    <property type="entry name" value="Homeodomain-like"/>
    <property type="match status" value="1"/>
</dbReference>
<dbReference type="GO" id="GO:0005634">
    <property type="term" value="C:nucleus"/>
    <property type="evidence" value="ECO:0000318"/>
    <property type="project" value="GO_Central"/>
</dbReference>
<dbReference type="EnsemblPlants" id="Pp3c15_11880V3.1">
    <property type="protein sequence ID" value="Pp3c15_11880V3.1"/>
    <property type="gene ID" value="Pp3c15_11880"/>
</dbReference>
<dbReference type="CDD" id="cd00086">
    <property type="entry name" value="homeodomain"/>
    <property type="match status" value="1"/>
</dbReference>
<dbReference type="InterPro" id="IPR008422">
    <property type="entry name" value="KN_HD"/>
</dbReference>
<dbReference type="InterPro" id="IPR001356">
    <property type="entry name" value="HD"/>
</dbReference>
<proteinExistence type="inferred from homology"/>
<dbReference type="STRING" id="3218.A9TLE7"/>
<evidence type="ECO:0000313" key="13">
    <source>
        <dbReference type="Proteomes" id="UP000006727"/>
    </source>
</evidence>
<evidence type="ECO:0000256" key="1">
    <source>
        <dbReference type="ARBA" id="ARBA00004123"/>
    </source>
</evidence>
<dbReference type="SUPFAM" id="SSF46689">
    <property type="entry name" value="Homeodomain-like"/>
    <property type="match status" value="1"/>
</dbReference>
<evidence type="ECO:0000313" key="11">
    <source>
        <dbReference type="EMBL" id="PNR39362.1"/>
    </source>
</evidence>
<keyword evidence="5 8" id="KW-0371">Homeobox</keyword>
<reference evidence="12" key="3">
    <citation type="submission" date="2020-12" db="UniProtKB">
        <authorList>
            <consortium name="EnsemblPlants"/>
        </authorList>
    </citation>
    <scope>IDENTIFICATION</scope>
</reference>
<evidence type="ECO:0000256" key="7">
    <source>
        <dbReference type="ARBA" id="ARBA00023242"/>
    </source>
</evidence>
<dbReference type="EMBL" id="ABEU02000015">
    <property type="protein sequence ID" value="PNR39362.1"/>
    <property type="molecule type" value="Genomic_DNA"/>
</dbReference>
<dbReference type="EnsemblPlants" id="Pp3c15_11880V3.2">
    <property type="protein sequence ID" value="Pp3c15_11880V3.2"/>
    <property type="gene ID" value="Pp3c15_11880"/>
</dbReference>
<evidence type="ECO:0000259" key="10">
    <source>
        <dbReference type="PROSITE" id="PS50071"/>
    </source>
</evidence>
<dbReference type="Gramene" id="Pp3c15_11880V3.2">
    <property type="protein sequence ID" value="Pp3c15_11880V3.2"/>
    <property type="gene ID" value="Pp3c15_11880"/>
</dbReference>
<dbReference type="PROSITE" id="PS50071">
    <property type="entry name" value="HOMEOBOX_2"/>
    <property type="match status" value="1"/>
</dbReference>